<dbReference type="InterPro" id="IPR029058">
    <property type="entry name" value="AB_hydrolase_fold"/>
</dbReference>
<dbReference type="RefSeq" id="WP_377600782.1">
    <property type="nucleotide sequence ID" value="NZ_JBHUME010000005.1"/>
</dbReference>
<dbReference type="EMBL" id="JBHUME010000005">
    <property type="protein sequence ID" value="MFD2611796.1"/>
    <property type="molecule type" value="Genomic_DNA"/>
</dbReference>
<name>A0ABW5P9Y7_9BACL</name>
<dbReference type="Proteomes" id="UP001597541">
    <property type="component" value="Unassembled WGS sequence"/>
</dbReference>
<organism evidence="1 2">
    <name type="scientific">Paenibacillus gansuensis</name>
    <dbReference type="NCBI Taxonomy" id="306542"/>
    <lineage>
        <taxon>Bacteria</taxon>
        <taxon>Bacillati</taxon>
        <taxon>Bacillota</taxon>
        <taxon>Bacilli</taxon>
        <taxon>Bacillales</taxon>
        <taxon>Paenibacillaceae</taxon>
        <taxon>Paenibacillus</taxon>
    </lineage>
</organism>
<keyword evidence="1" id="KW-0378">Hydrolase</keyword>
<keyword evidence="2" id="KW-1185">Reference proteome</keyword>
<comment type="caution">
    <text evidence="1">The sequence shown here is derived from an EMBL/GenBank/DDBJ whole genome shotgun (WGS) entry which is preliminary data.</text>
</comment>
<proteinExistence type="predicted"/>
<gene>
    <name evidence="1" type="ORF">ACFSUF_05095</name>
</gene>
<evidence type="ECO:0000313" key="2">
    <source>
        <dbReference type="Proteomes" id="UP001597541"/>
    </source>
</evidence>
<protein>
    <submittedName>
        <fullName evidence="1">Alpha/beta fold hydrolase</fullName>
    </submittedName>
</protein>
<dbReference type="GO" id="GO:0016787">
    <property type="term" value="F:hydrolase activity"/>
    <property type="evidence" value="ECO:0007669"/>
    <property type="project" value="UniProtKB-KW"/>
</dbReference>
<accession>A0ABW5P9Y7</accession>
<reference evidence="2" key="1">
    <citation type="journal article" date="2019" name="Int. J. Syst. Evol. Microbiol.">
        <title>The Global Catalogue of Microorganisms (GCM) 10K type strain sequencing project: providing services to taxonomists for standard genome sequencing and annotation.</title>
        <authorList>
            <consortium name="The Broad Institute Genomics Platform"/>
            <consortium name="The Broad Institute Genome Sequencing Center for Infectious Disease"/>
            <person name="Wu L."/>
            <person name="Ma J."/>
        </authorList>
    </citation>
    <scope>NUCLEOTIDE SEQUENCE [LARGE SCALE GENOMIC DNA]</scope>
    <source>
        <strain evidence="2">KCTC 3950</strain>
    </source>
</reference>
<dbReference type="Gene3D" id="3.40.50.1820">
    <property type="entry name" value="alpha/beta hydrolase"/>
    <property type="match status" value="1"/>
</dbReference>
<dbReference type="SUPFAM" id="SSF53474">
    <property type="entry name" value="alpha/beta-Hydrolases"/>
    <property type="match status" value="1"/>
</dbReference>
<evidence type="ECO:0000313" key="1">
    <source>
        <dbReference type="EMBL" id="MFD2611796.1"/>
    </source>
</evidence>
<sequence>MADMEAVLCELDYPSYVIFAYSRGVSYALGFLAERNPLLSGMILVDYPAEHKVMPSGWAEDYITNYLVPAGRLEAIRPKAVKGIEQEAAAVEFYDALARTRFPVLIMRGALEGGLITPEDERKYRDAPPFGELVTFHHSGHDVHASETEKYNQCIKHFLNKIDRL</sequence>